<feature type="domain" description="AAA+ ATPase" evidence="5">
    <location>
        <begin position="565"/>
        <end position="701"/>
    </location>
</feature>
<evidence type="ECO:0000259" key="5">
    <source>
        <dbReference type="SMART" id="SM00382"/>
    </source>
</evidence>
<dbReference type="InterPro" id="IPR003960">
    <property type="entry name" value="ATPase_AAA_CS"/>
</dbReference>
<dbReference type="SUPFAM" id="SSF52540">
    <property type="entry name" value="P-loop containing nucleoside triphosphate hydrolases"/>
    <property type="match status" value="2"/>
</dbReference>
<dbReference type="InterPro" id="IPR027417">
    <property type="entry name" value="P-loop_NTPase"/>
</dbReference>
<dbReference type="SMART" id="SM00382">
    <property type="entry name" value="AAA"/>
    <property type="match status" value="2"/>
</dbReference>
<dbReference type="AlphaFoldDB" id="A0A2S6BY73"/>
<feature type="compositionally biased region" description="Polar residues" evidence="4">
    <location>
        <begin position="486"/>
        <end position="499"/>
    </location>
</feature>
<protein>
    <recommendedName>
        <fullName evidence="5">AAA+ ATPase domain-containing protein</fullName>
    </recommendedName>
</protein>
<dbReference type="Gene3D" id="3.40.50.300">
    <property type="entry name" value="P-loop containing nucleotide triphosphate hydrolases"/>
    <property type="match status" value="2"/>
</dbReference>
<evidence type="ECO:0000256" key="1">
    <source>
        <dbReference type="ARBA" id="ARBA00022741"/>
    </source>
</evidence>
<name>A0A2S6BY73_9PEZI</name>
<feature type="domain" description="AAA+ ATPase" evidence="5">
    <location>
        <begin position="275"/>
        <end position="405"/>
    </location>
</feature>
<feature type="region of interest" description="Disordered" evidence="4">
    <location>
        <begin position="460"/>
        <end position="499"/>
    </location>
</feature>
<keyword evidence="3" id="KW-0175">Coiled coil</keyword>
<dbReference type="InterPro" id="IPR050168">
    <property type="entry name" value="AAA_ATPase_domain"/>
</dbReference>
<dbReference type="Gene3D" id="1.10.8.60">
    <property type="match status" value="2"/>
</dbReference>
<dbReference type="PANTHER" id="PTHR23077">
    <property type="entry name" value="AAA-FAMILY ATPASE"/>
    <property type="match status" value="1"/>
</dbReference>
<proteinExistence type="predicted"/>
<organism evidence="6 7">
    <name type="scientific">Cercospora berteroae</name>
    <dbReference type="NCBI Taxonomy" id="357750"/>
    <lineage>
        <taxon>Eukaryota</taxon>
        <taxon>Fungi</taxon>
        <taxon>Dikarya</taxon>
        <taxon>Ascomycota</taxon>
        <taxon>Pezizomycotina</taxon>
        <taxon>Dothideomycetes</taxon>
        <taxon>Dothideomycetidae</taxon>
        <taxon>Mycosphaerellales</taxon>
        <taxon>Mycosphaerellaceae</taxon>
        <taxon>Cercospora</taxon>
    </lineage>
</organism>
<feature type="region of interest" description="Disordered" evidence="4">
    <location>
        <begin position="1"/>
        <end position="20"/>
    </location>
</feature>
<sequence>MSTPPPPSGDTNESAPTKMDASHVVVRLQQSKGLQDAFRVHVLPESLTDAGLKLNDICQITSEDGMTTGYGIAWRAEDKMGSRPKTRPAKMTETFRDLYDFKDGSKVKISRAETTLYPADRIVLYDVTPEGHNKPDVVDETNWEMRIGVLFEDADALAPGVSFEVTGVKKYRRRFHIEHIESAGAPDGNCLYRMQRGTSIELPNGTLTRLTPPTNGNGHGILSLHTNGFRGQMNGATHLEIDPHRLGGVVEQIRELNEQMEELVATARHVNSGPLCQKVLLHGFQGCGKTSTLEALAESGFRKVYRLESHNLLSGTLSKARSQIQETFQQAAESANQPSLVLIDNLEELTPSEGDNFSRTILAEMARLRDSRAMIVAATRSVAELNSRIIGSAGFWMRLEIPIPDAAARQQILNVVRQKSPFAKDDISAAIAARTHGYTGEDIEILHSWALREMRNRHKRETASRLRSPSLPTYDEANSFYHDSGAESSSRAIESQSEPLDTQLEDYEKALPHVIPTALREIFTEKPKVQWSNIGGSDKVRESFDKILGLRQNDRALLEEFQRKPEKGVLLYGPPGCSKTMTAQAVANSYNFNFIAIKGAELISKYVGDSEKKVREVFAKARAAAPCVIFFDEIDSIATSRDLDSGSKGLNVLTTLLNEMDGFDELKDVLILAATNKPESLDPALIRPGRFDSHVYLGPPNLAARQDIFRIACSGVRLSEEVKFALLAGKTEGYSGAEIVKICEGAKDLAIARVRSGEVESGGMRCITMRDFDLAREDVRRGITEEMLQGYEMFAKR</sequence>
<dbReference type="OrthoDB" id="27435at2759"/>
<comment type="caution">
    <text evidence="6">The sequence shown here is derived from an EMBL/GenBank/DDBJ whole genome shotgun (WGS) entry which is preliminary data.</text>
</comment>
<dbReference type="GO" id="GO:0005524">
    <property type="term" value="F:ATP binding"/>
    <property type="evidence" value="ECO:0007669"/>
    <property type="project" value="UniProtKB-KW"/>
</dbReference>
<evidence type="ECO:0000256" key="3">
    <source>
        <dbReference type="ARBA" id="ARBA00023054"/>
    </source>
</evidence>
<dbReference type="STRING" id="357750.A0A2S6BY73"/>
<gene>
    <name evidence="6" type="ORF">CBER1_10318</name>
</gene>
<dbReference type="EMBL" id="PNEN01001696">
    <property type="protein sequence ID" value="PPJ52440.1"/>
    <property type="molecule type" value="Genomic_DNA"/>
</dbReference>
<dbReference type="InterPro" id="IPR041569">
    <property type="entry name" value="AAA_lid_3"/>
</dbReference>
<reference evidence="7" key="1">
    <citation type="journal article" date="2017" name="bioRxiv">
        <title>Conservation of a gene cluster reveals novel cercosporin biosynthetic mechanisms and extends production to the genus Colletotrichum.</title>
        <authorList>
            <person name="de Jonge R."/>
            <person name="Ebert M.K."/>
            <person name="Huitt-Roehl C.R."/>
            <person name="Pal P."/>
            <person name="Suttle J.C."/>
            <person name="Spanner R.E."/>
            <person name="Neubauer J.D."/>
            <person name="Jurick W.M.II."/>
            <person name="Stott K.A."/>
            <person name="Secor G.A."/>
            <person name="Thomma B.P.H.J."/>
            <person name="Van de Peer Y."/>
            <person name="Townsend C.A."/>
            <person name="Bolton M.D."/>
        </authorList>
    </citation>
    <scope>NUCLEOTIDE SEQUENCE [LARGE SCALE GENOMIC DNA]</scope>
    <source>
        <strain evidence="7">CBS538.71</strain>
    </source>
</reference>
<evidence type="ECO:0000313" key="7">
    <source>
        <dbReference type="Proteomes" id="UP000237631"/>
    </source>
</evidence>
<evidence type="ECO:0000256" key="4">
    <source>
        <dbReference type="SAM" id="MobiDB-lite"/>
    </source>
</evidence>
<accession>A0A2S6BY73</accession>
<keyword evidence="7" id="KW-1185">Reference proteome</keyword>
<dbReference type="FunFam" id="3.40.50.300:FF:001025">
    <property type="entry name" value="ATPase family, AAA domain-containing 2B"/>
    <property type="match status" value="1"/>
</dbReference>
<dbReference type="GO" id="GO:0016887">
    <property type="term" value="F:ATP hydrolysis activity"/>
    <property type="evidence" value="ECO:0007669"/>
    <property type="project" value="InterPro"/>
</dbReference>
<keyword evidence="2" id="KW-0067">ATP-binding</keyword>
<dbReference type="PROSITE" id="PS00674">
    <property type="entry name" value="AAA"/>
    <property type="match status" value="1"/>
</dbReference>
<dbReference type="Pfam" id="PF17862">
    <property type="entry name" value="AAA_lid_3"/>
    <property type="match status" value="1"/>
</dbReference>
<dbReference type="PANTHER" id="PTHR23077:SF27">
    <property type="entry name" value="ATPASE FAMILY GENE 2 PROTEIN HOMOLOG A"/>
    <property type="match status" value="1"/>
</dbReference>
<dbReference type="Pfam" id="PF00004">
    <property type="entry name" value="AAA"/>
    <property type="match status" value="2"/>
</dbReference>
<evidence type="ECO:0000256" key="2">
    <source>
        <dbReference type="ARBA" id="ARBA00022840"/>
    </source>
</evidence>
<dbReference type="InterPro" id="IPR003959">
    <property type="entry name" value="ATPase_AAA_core"/>
</dbReference>
<evidence type="ECO:0000313" key="6">
    <source>
        <dbReference type="EMBL" id="PPJ52440.1"/>
    </source>
</evidence>
<keyword evidence="1" id="KW-0547">Nucleotide-binding</keyword>
<dbReference type="GO" id="GO:0005737">
    <property type="term" value="C:cytoplasm"/>
    <property type="evidence" value="ECO:0007669"/>
    <property type="project" value="TreeGrafter"/>
</dbReference>
<dbReference type="InterPro" id="IPR003593">
    <property type="entry name" value="AAA+_ATPase"/>
</dbReference>
<dbReference type="Proteomes" id="UP000237631">
    <property type="component" value="Unassembled WGS sequence"/>
</dbReference>